<evidence type="ECO:0000313" key="8">
    <source>
        <dbReference type="EMBL" id="ATA68164.1"/>
    </source>
</evidence>
<organism evidence="8 9">
    <name type="scientific">Capnocytophaga cynodegmi</name>
    <dbReference type="NCBI Taxonomy" id="28189"/>
    <lineage>
        <taxon>Bacteria</taxon>
        <taxon>Pseudomonadati</taxon>
        <taxon>Bacteroidota</taxon>
        <taxon>Flavobacteriia</taxon>
        <taxon>Flavobacteriales</taxon>
        <taxon>Flavobacteriaceae</taxon>
        <taxon>Capnocytophaga</taxon>
    </lineage>
</organism>
<keyword evidence="5" id="KW-0998">Cell outer membrane</keyword>
<dbReference type="KEGG" id="ccyn:CGC48_05680"/>
<comment type="subcellular location">
    <subcellularLocation>
        <location evidence="1">Cell outer membrane</location>
    </subcellularLocation>
</comment>
<gene>
    <name evidence="8" type="ORF">CGC48_05680</name>
</gene>
<evidence type="ECO:0000313" key="9">
    <source>
        <dbReference type="Proteomes" id="UP000242855"/>
    </source>
</evidence>
<feature type="domain" description="SusD-like N-terminal" evidence="7">
    <location>
        <begin position="21"/>
        <end position="230"/>
    </location>
</feature>
<keyword evidence="3" id="KW-0732">Signal</keyword>
<dbReference type="Pfam" id="PF07980">
    <property type="entry name" value="SusD_RagB"/>
    <property type="match status" value="1"/>
</dbReference>
<dbReference type="InterPro" id="IPR012944">
    <property type="entry name" value="SusD_RagB_dom"/>
</dbReference>
<dbReference type="Proteomes" id="UP000242855">
    <property type="component" value="Chromosome"/>
</dbReference>
<dbReference type="GeneID" id="96781284"/>
<accession>A0A250E5G9</accession>
<name>A0A250E5G9_9FLAO</name>
<dbReference type="PROSITE" id="PS51257">
    <property type="entry name" value="PROKAR_LIPOPROTEIN"/>
    <property type="match status" value="1"/>
</dbReference>
<evidence type="ECO:0000256" key="2">
    <source>
        <dbReference type="ARBA" id="ARBA00006275"/>
    </source>
</evidence>
<evidence type="ECO:0000256" key="1">
    <source>
        <dbReference type="ARBA" id="ARBA00004442"/>
    </source>
</evidence>
<proteinExistence type="inferred from homology"/>
<dbReference type="EMBL" id="CP022378">
    <property type="protein sequence ID" value="ATA68164.1"/>
    <property type="molecule type" value="Genomic_DNA"/>
</dbReference>
<feature type="domain" description="RagB/SusD" evidence="6">
    <location>
        <begin position="347"/>
        <end position="651"/>
    </location>
</feature>
<dbReference type="RefSeq" id="WP_098028810.1">
    <property type="nucleotide sequence ID" value="NZ_BQMH01000002.1"/>
</dbReference>
<sequence>MKFVYKTILTTLLVGMVSCNDFLEREPLSDISPKQFFETESDLASYTIACYNFPTHAGWGAGTFVIDNGTDNQAGVNASERWKKGEWRVPPANTKDRQGNENDNEHEFSFVKIRSINYFLEQAEPKITQGKVKGNIVNINHYLGEAYFLRAYEYFKKLRNFGDYPIIKNVLSDDKQALIEAARRRPRNEVARFILEDLDKAVSLLKPSPVENKNRISKEVALLLRSRVALYEGTWLKYHKGTARVPGGPDWPGAKASHLSGFSIDIDSEIDYFLTEAMVSAKEVANGTTLTPNNHVLSGKEVFNNPYFKMFGDVNMASYSDVLLWRGYNAEQNGGHRVMNYIKLGAGSGYTRGFVDSFLTINGLPIYADGNYQGDATLSKAKQNRDERLQLFMRSPGDYIALTPIETVADYPDFLIVSEQKSVTGYNISKGLNVNSNYLETTNLTETGSIVYRLSEAYLNYIEASYEKNGSLDGTALDYWGKLRTRAGLPQDPNVTISATDLSKENDWAKYSAGKLVDPTLYNIRRERRCEFMAEGMRYDDLKRWRALDQVQNYQIEGMNLWAEMHNEPFYKNADGTSKFKTLPDSQPNMSSSTLSMHVRPYQVVQANNVYYDGFTWTPAHYLVPIAYENFLLTSSNGNVSSSEIYQNPGWPVSPNGVPE</sequence>
<keyword evidence="4" id="KW-0472">Membrane</keyword>
<evidence type="ECO:0000256" key="3">
    <source>
        <dbReference type="ARBA" id="ARBA00022729"/>
    </source>
</evidence>
<dbReference type="InterPro" id="IPR011990">
    <property type="entry name" value="TPR-like_helical_dom_sf"/>
</dbReference>
<dbReference type="SUPFAM" id="SSF48452">
    <property type="entry name" value="TPR-like"/>
    <property type="match status" value="1"/>
</dbReference>
<dbReference type="Gene3D" id="1.25.40.390">
    <property type="match status" value="1"/>
</dbReference>
<dbReference type="AlphaFoldDB" id="A0A250E5G9"/>
<dbReference type="InterPro" id="IPR033985">
    <property type="entry name" value="SusD-like_N"/>
</dbReference>
<dbReference type="Pfam" id="PF14322">
    <property type="entry name" value="SusD-like_3"/>
    <property type="match status" value="1"/>
</dbReference>
<evidence type="ECO:0000256" key="5">
    <source>
        <dbReference type="ARBA" id="ARBA00023237"/>
    </source>
</evidence>
<dbReference type="GO" id="GO:0009279">
    <property type="term" value="C:cell outer membrane"/>
    <property type="evidence" value="ECO:0007669"/>
    <property type="project" value="UniProtKB-SubCell"/>
</dbReference>
<reference evidence="8 9" key="1">
    <citation type="journal article" date="2017" name="Genome Announc.">
        <title>Twelve Complete Reference Genomes of Clinical Isolates in the Capnocytophaga Genus.</title>
        <authorList>
            <person name="Villarma A."/>
            <person name="Gulvik C.A."/>
            <person name="Rowe L.A."/>
            <person name="Sheth M."/>
            <person name="Juieng P."/>
            <person name="Nicholson A.C."/>
            <person name="Loparev V.N."/>
            <person name="McQuiston J.R."/>
        </authorList>
    </citation>
    <scope>NUCLEOTIDE SEQUENCE [LARGE SCALE GENOMIC DNA]</scope>
    <source>
        <strain evidence="8 9">G7591</strain>
    </source>
</reference>
<protein>
    <submittedName>
        <fullName evidence="8">RagB/SusD family nutrient uptake outer membrane protein</fullName>
    </submittedName>
</protein>
<comment type="similarity">
    <text evidence="2">Belongs to the SusD family.</text>
</comment>
<evidence type="ECO:0000259" key="6">
    <source>
        <dbReference type="Pfam" id="PF07980"/>
    </source>
</evidence>
<evidence type="ECO:0000256" key="4">
    <source>
        <dbReference type="ARBA" id="ARBA00023136"/>
    </source>
</evidence>
<evidence type="ECO:0000259" key="7">
    <source>
        <dbReference type="Pfam" id="PF14322"/>
    </source>
</evidence>